<organism evidence="5 6">
    <name type="scientific">Parnassius apollo</name>
    <name type="common">Apollo butterfly</name>
    <name type="synonym">Papilio apollo</name>
    <dbReference type="NCBI Taxonomy" id="110799"/>
    <lineage>
        <taxon>Eukaryota</taxon>
        <taxon>Metazoa</taxon>
        <taxon>Ecdysozoa</taxon>
        <taxon>Arthropoda</taxon>
        <taxon>Hexapoda</taxon>
        <taxon>Insecta</taxon>
        <taxon>Pterygota</taxon>
        <taxon>Neoptera</taxon>
        <taxon>Endopterygota</taxon>
        <taxon>Lepidoptera</taxon>
        <taxon>Glossata</taxon>
        <taxon>Ditrysia</taxon>
        <taxon>Papilionoidea</taxon>
        <taxon>Papilionidae</taxon>
        <taxon>Parnassiinae</taxon>
        <taxon>Parnassini</taxon>
        <taxon>Parnassius</taxon>
        <taxon>Parnassius</taxon>
    </lineage>
</organism>
<gene>
    <name evidence="5" type="ORF">PAPOLLO_LOCUS20930</name>
</gene>
<reference evidence="5" key="1">
    <citation type="submission" date="2021-04" db="EMBL/GenBank/DDBJ databases">
        <authorList>
            <person name="Tunstrom K."/>
        </authorList>
    </citation>
    <scope>NUCLEOTIDE SEQUENCE</scope>
</reference>
<feature type="binding site" evidence="2">
    <location>
        <position position="13"/>
    </location>
    <ligand>
        <name>Zn(2+)</name>
        <dbReference type="ChEBI" id="CHEBI:29105"/>
    </ligand>
</feature>
<dbReference type="SMART" id="SM00355">
    <property type="entry name" value="ZnF_C2H2"/>
    <property type="match status" value="6"/>
</dbReference>
<feature type="domain" description="C2H2-type" evidence="3">
    <location>
        <begin position="240"/>
        <end position="268"/>
    </location>
</feature>
<accession>A0A8S3XUS1</accession>
<evidence type="ECO:0000256" key="1">
    <source>
        <dbReference type="PROSITE-ProRule" id="PRU00042"/>
    </source>
</evidence>
<dbReference type="InterPro" id="IPR013087">
    <property type="entry name" value="Znf_C2H2_type"/>
</dbReference>
<keyword evidence="6" id="KW-1185">Reference proteome</keyword>
<dbReference type="OrthoDB" id="6601382at2759"/>
<keyword evidence="2" id="KW-0479">Metal-binding</keyword>
<evidence type="ECO:0000313" key="6">
    <source>
        <dbReference type="Proteomes" id="UP000691718"/>
    </source>
</evidence>
<evidence type="ECO:0000259" key="3">
    <source>
        <dbReference type="PROSITE" id="PS50157"/>
    </source>
</evidence>
<feature type="domain" description="C2H2-type" evidence="3">
    <location>
        <begin position="416"/>
        <end position="444"/>
    </location>
</feature>
<dbReference type="Pfam" id="PF07776">
    <property type="entry name" value="zf-AD"/>
    <property type="match status" value="1"/>
</dbReference>
<name>A0A8S3XUS1_PARAO</name>
<proteinExistence type="predicted"/>
<dbReference type="PROSITE" id="PS00028">
    <property type="entry name" value="ZINC_FINGER_C2H2_1"/>
    <property type="match status" value="5"/>
</dbReference>
<dbReference type="InterPro" id="IPR012934">
    <property type="entry name" value="Znf_AD"/>
</dbReference>
<comment type="caution">
    <text evidence="5">The sequence shown here is derived from an EMBL/GenBank/DDBJ whole genome shotgun (WGS) entry which is preliminary data.</text>
</comment>
<dbReference type="GO" id="GO:0008270">
    <property type="term" value="F:zinc ion binding"/>
    <property type="evidence" value="ECO:0007669"/>
    <property type="project" value="UniProtKB-UniRule"/>
</dbReference>
<dbReference type="PROSITE" id="PS50157">
    <property type="entry name" value="ZINC_FINGER_C2H2_2"/>
    <property type="match status" value="2"/>
</dbReference>
<feature type="binding site" evidence="2">
    <location>
        <position position="10"/>
    </location>
    <ligand>
        <name>Zn(2+)</name>
        <dbReference type="ChEBI" id="CHEBI:29105"/>
    </ligand>
</feature>
<protein>
    <submittedName>
        <fullName evidence="5">(apollo) hypothetical protein</fullName>
    </submittedName>
</protein>
<dbReference type="PANTHER" id="PTHR33936">
    <property type="entry name" value="PROTEIN CBG17840"/>
    <property type="match status" value="1"/>
</dbReference>
<dbReference type="InterPro" id="IPR052797">
    <property type="entry name" value="RegFact_GeneExpr_CellDeath"/>
</dbReference>
<feature type="binding site" evidence="2">
    <location>
        <position position="53"/>
    </location>
    <ligand>
        <name>Zn(2+)</name>
        <dbReference type="ChEBI" id="CHEBI:29105"/>
    </ligand>
</feature>
<evidence type="ECO:0000256" key="2">
    <source>
        <dbReference type="PROSITE-ProRule" id="PRU01263"/>
    </source>
</evidence>
<dbReference type="EMBL" id="CAJQZP010001297">
    <property type="protein sequence ID" value="CAG5036847.1"/>
    <property type="molecule type" value="Genomic_DNA"/>
</dbReference>
<evidence type="ECO:0000313" key="5">
    <source>
        <dbReference type="EMBL" id="CAG5036847.1"/>
    </source>
</evidence>
<sequence>MEADEDFVGCISCLNKKDLCDLFAVYAKNEETYAQMLKTCFDIKVSYDNKFICSDCAETLEKAAAFKNQTSKNLAMLQSTKDEEYLDESILEEAESVSSEQCNSNKKSTKTQYVASNSEDVGDEDLEIQALDDTICIYCNVQLPTADEISHHIRVVHGLEPKTGMQIRECSLCGASLRNLADHLNRCHNSNLEREERQYACHFCDNVYNSKKACFTHLRMKHGLKLCNDHTPNYSSSDRKKCHICQRDFSQKQILNNHLWKAHGYERSPLALNVSEFMLFKSAIQEETKFRFRKTTASKQTIEGVRSHYMCSQSGIYVYQGKGKRPTPERQIYKTGKACPAHMIVTETLDRVLVTFYKTHVGHGTCPYYEPREPKPAKCEQLEMDAPQLICDACGVGFLNVDKFKTHVASHGLKLYPCEHCDDLFQNVDAWTRHVRIEHDDSNL</sequence>
<dbReference type="AlphaFoldDB" id="A0A8S3XUS1"/>
<keyword evidence="1" id="KW-0863">Zinc-finger</keyword>
<feature type="binding site" evidence="2">
    <location>
        <position position="56"/>
    </location>
    <ligand>
        <name>Zn(2+)</name>
        <dbReference type="ChEBI" id="CHEBI:29105"/>
    </ligand>
</feature>
<dbReference type="GO" id="GO:0005634">
    <property type="term" value="C:nucleus"/>
    <property type="evidence" value="ECO:0007669"/>
    <property type="project" value="InterPro"/>
</dbReference>
<dbReference type="PROSITE" id="PS51915">
    <property type="entry name" value="ZAD"/>
    <property type="match status" value="1"/>
</dbReference>
<feature type="domain" description="ZAD" evidence="4">
    <location>
        <begin position="8"/>
        <end position="80"/>
    </location>
</feature>
<dbReference type="PANTHER" id="PTHR33936:SF24">
    <property type="entry name" value="C2H2-TYPE DOMAIN-CONTAINING PROTEIN"/>
    <property type="match status" value="1"/>
</dbReference>
<evidence type="ECO:0000259" key="4">
    <source>
        <dbReference type="PROSITE" id="PS51915"/>
    </source>
</evidence>
<keyword evidence="2" id="KW-0862">Zinc</keyword>
<dbReference type="Proteomes" id="UP000691718">
    <property type="component" value="Unassembled WGS sequence"/>
</dbReference>